<evidence type="ECO:0000256" key="1">
    <source>
        <dbReference type="ARBA" id="ARBA00004651"/>
    </source>
</evidence>
<proteinExistence type="inferred from homology"/>
<evidence type="ECO:0000256" key="11">
    <source>
        <dbReference type="SAM" id="Phobius"/>
    </source>
</evidence>
<dbReference type="PANTHER" id="PTHR10489">
    <property type="entry name" value="CELL ADHESION MOLECULE"/>
    <property type="match status" value="1"/>
</dbReference>
<evidence type="ECO:0000256" key="9">
    <source>
        <dbReference type="ARBA" id="ARBA00023224"/>
    </source>
</evidence>
<dbReference type="Gene3D" id="1.20.1070.10">
    <property type="entry name" value="Rhodopsin 7-helix transmembrane proteins"/>
    <property type="match status" value="1"/>
</dbReference>
<feature type="transmembrane region" description="Helical" evidence="11">
    <location>
        <begin position="207"/>
        <end position="230"/>
    </location>
</feature>
<evidence type="ECO:0000256" key="10">
    <source>
        <dbReference type="RuleBase" id="RU000688"/>
    </source>
</evidence>
<dbReference type="InterPro" id="IPR000355">
    <property type="entry name" value="Chemokine_rcpt"/>
</dbReference>
<keyword evidence="2" id="KW-1003">Cell membrane</keyword>
<feature type="transmembrane region" description="Helical" evidence="11">
    <location>
        <begin position="74"/>
        <end position="95"/>
    </location>
</feature>
<keyword evidence="3 10" id="KW-0812">Transmembrane</keyword>
<dbReference type="GeneTree" id="ENSGT01110000267168"/>
<protein>
    <recommendedName>
        <fullName evidence="12">G-protein coupled receptors family 1 profile domain-containing protein</fullName>
    </recommendedName>
</protein>
<feature type="domain" description="G-protein coupled receptors family 1 profile" evidence="12">
    <location>
        <begin position="53"/>
        <end position="303"/>
    </location>
</feature>
<dbReference type="GO" id="GO:0006955">
    <property type="term" value="P:immune response"/>
    <property type="evidence" value="ECO:0007669"/>
    <property type="project" value="TreeGrafter"/>
</dbReference>
<dbReference type="Ensembl" id="ENSECRT00000005973.1">
    <property type="protein sequence ID" value="ENSECRP00000005874.1"/>
    <property type="gene ID" value="ENSECRG00000003933.1"/>
</dbReference>
<dbReference type="PRINTS" id="PR00237">
    <property type="entry name" value="GPCRRHODOPSN"/>
</dbReference>
<feature type="transmembrane region" description="Helical" evidence="11">
    <location>
        <begin position="242"/>
        <end position="263"/>
    </location>
</feature>
<dbReference type="InterPro" id="IPR017452">
    <property type="entry name" value="GPCR_Rhodpsn_7TM"/>
</dbReference>
<sequence>NFSMDEILLTTSLDNMYFTNCDYDDCDNGDIETFEKRFMPAFYFTIFTLSTVANGLVLYILFKYEKLERVTNIFILNLVLSNIIFASFLPFWAIYHRLEWIFGNVMCKLSAAAFFIGFYSSVIFLTLMTVDRYLIIVHSIFALKTRRKRYAFLVCAFVWCLSLLTALPKFILYNTLSVDGYGLLCEESGYGDNVINRWRLISNFQQMLLFFLIPLVVMCYCYARIGIVIIQSKTVNKSRVLIIIFITVLLFFFCWTPYNIVIFLDSLNLLQSASSNQSDNLDYPFYICKILSYLHCCINPIFFTFVGKKFRRHLVNIFEREILCIGVDANTSVSDRRYVQTMNN</sequence>
<comment type="subcellular location">
    <subcellularLocation>
        <location evidence="1">Cell membrane</location>
        <topology evidence="1">Multi-pass membrane protein</topology>
    </subcellularLocation>
</comment>
<feature type="transmembrane region" description="Helical" evidence="11">
    <location>
        <begin position="41"/>
        <end position="62"/>
    </location>
</feature>
<evidence type="ECO:0000256" key="4">
    <source>
        <dbReference type="ARBA" id="ARBA00022989"/>
    </source>
</evidence>
<keyword evidence="8 10" id="KW-0675">Receptor</keyword>
<dbReference type="InterPro" id="IPR050119">
    <property type="entry name" value="CCR1-9-like"/>
</dbReference>
<evidence type="ECO:0000256" key="8">
    <source>
        <dbReference type="ARBA" id="ARBA00023170"/>
    </source>
</evidence>
<dbReference type="PROSITE" id="PS50262">
    <property type="entry name" value="G_PROTEIN_RECEP_F1_2"/>
    <property type="match status" value="1"/>
</dbReference>
<dbReference type="GO" id="GO:0007204">
    <property type="term" value="P:positive regulation of cytosolic calcium ion concentration"/>
    <property type="evidence" value="ECO:0007669"/>
    <property type="project" value="TreeGrafter"/>
</dbReference>
<evidence type="ECO:0000256" key="3">
    <source>
        <dbReference type="ARBA" id="ARBA00022692"/>
    </source>
</evidence>
<keyword evidence="7" id="KW-1015">Disulfide bond</keyword>
<comment type="similarity">
    <text evidence="10">Belongs to the G-protein coupled receptor 1 family.</text>
</comment>
<evidence type="ECO:0000313" key="13">
    <source>
        <dbReference type="Ensembl" id="ENSECRP00000005874.1"/>
    </source>
</evidence>
<evidence type="ECO:0000256" key="2">
    <source>
        <dbReference type="ARBA" id="ARBA00022475"/>
    </source>
</evidence>
<keyword evidence="4 11" id="KW-1133">Transmembrane helix</keyword>
<dbReference type="GO" id="GO:0060326">
    <property type="term" value="P:cell chemotaxis"/>
    <property type="evidence" value="ECO:0007669"/>
    <property type="project" value="TreeGrafter"/>
</dbReference>
<dbReference type="GO" id="GO:0016493">
    <property type="term" value="F:C-C chemokine receptor activity"/>
    <property type="evidence" value="ECO:0007669"/>
    <property type="project" value="TreeGrafter"/>
</dbReference>
<dbReference type="AlphaFoldDB" id="A0A8C4X5B2"/>
<evidence type="ECO:0000259" key="12">
    <source>
        <dbReference type="PROSITE" id="PS50262"/>
    </source>
</evidence>
<keyword evidence="6 11" id="KW-0472">Membrane</keyword>
<organism evidence="13 14">
    <name type="scientific">Erpetoichthys calabaricus</name>
    <name type="common">Rope fish</name>
    <name type="synonym">Calamoichthys calabaricus</name>
    <dbReference type="NCBI Taxonomy" id="27687"/>
    <lineage>
        <taxon>Eukaryota</taxon>
        <taxon>Metazoa</taxon>
        <taxon>Chordata</taxon>
        <taxon>Craniata</taxon>
        <taxon>Vertebrata</taxon>
        <taxon>Euteleostomi</taxon>
        <taxon>Actinopterygii</taxon>
        <taxon>Polypteriformes</taxon>
        <taxon>Polypteridae</taxon>
        <taxon>Erpetoichthys</taxon>
    </lineage>
</organism>
<feature type="transmembrane region" description="Helical" evidence="11">
    <location>
        <begin position="101"/>
        <end position="130"/>
    </location>
</feature>
<dbReference type="FunFam" id="1.20.1070.10:FF:000130">
    <property type="entry name" value="Chemokine (C-C motif) receptor 2"/>
    <property type="match status" value="1"/>
</dbReference>
<dbReference type="GO" id="GO:0019957">
    <property type="term" value="F:C-C chemokine binding"/>
    <property type="evidence" value="ECO:0007669"/>
    <property type="project" value="TreeGrafter"/>
</dbReference>
<evidence type="ECO:0000256" key="6">
    <source>
        <dbReference type="ARBA" id="ARBA00023136"/>
    </source>
</evidence>
<dbReference type="GO" id="GO:0019722">
    <property type="term" value="P:calcium-mediated signaling"/>
    <property type="evidence" value="ECO:0007669"/>
    <property type="project" value="TreeGrafter"/>
</dbReference>
<dbReference type="SUPFAM" id="SSF81321">
    <property type="entry name" value="Family A G protein-coupled receptor-like"/>
    <property type="match status" value="1"/>
</dbReference>
<feature type="transmembrane region" description="Helical" evidence="11">
    <location>
        <begin position="283"/>
        <end position="306"/>
    </location>
</feature>
<feature type="transmembrane region" description="Helical" evidence="11">
    <location>
        <begin position="150"/>
        <end position="171"/>
    </location>
</feature>
<keyword evidence="14" id="KW-1185">Reference proteome</keyword>
<keyword evidence="5 10" id="KW-0297">G-protein coupled receptor</keyword>
<name>A0A8C4X5B2_ERPCA</name>
<dbReference type="PROSITE" id="PS00237">
    <property type="entry name" value="G_PROTEIN_RECEP_F1_1"/>
    <property type="match status" value="1"/>
</dbReference>
<evidence type="ECO:0000313" key="14">
    <source>
        <dbReference type="Proteomes" id="UP000694620"/>
    </source>
</evidence>
<keyword evidence="9 10" id="KW-0807">Transducer</keyword>
<evidence type="ECO:0000256" key="7">
    <source>
        <dbReference type="ARBA" id="ARBA00023157"/>
    </source>
</evidence>
<dbReference type="PANTHER" id="PTHR10489:SF922">
    <property type="entry name" value="C-C CHEMOKINE RECEPTOR FAMILY-LIKE-RELATED"/>
    <property type="match status" value="1"/>
</dbReference>
<dbReference type="GO" id="GO:0009897">
    <property type="term" value="C:external side of plasma membrane"/>
    <property type="evidence" value="ECO:0007669"/>
    <property type="project" value="TreeGrafter"/>
</dbReference>
<dbReference type="InterPro" id="IPR000276">
    <property type="entry name" value="GPCR_Rhodpsn"/>
</dbReference>
<dbReference type="PRINTS" id="PR00657">
    <property type="entry name" value="CCCHEMOKINER"/>
</dbReference>
<dbReference type="Pfam" id="PF00001">
    <property type="entry name" value="7tm_1"/>
    <property type="match status" value="1"/>
</dbReference>
<reference evidence="13" key="3">
    <citation type="submission" date="2025-09" db="UniProtKB">
        <authorList>
            <consortium name="Ensembl"/>
        </authorList>
    </citation>
    <scope>IDENTIFICATION</scope>
</reference>
<reference evidence="13" key="2">
    <citation type="submission" date="2025-08" db="UniProtKB">
        <authorList>
            <consortium name="Ensembl"/>
        </authorList>
    </citation>
    <scope>IDENTIFICATION</scope>
</reference>
<evidence type="ECO:0000256" key="5">
    <source>
        <dbReference type="ARBA" id="ARBA00023040"/>
    </source>
</evidence>
<dbReference type="Proteomes" id="UP000694620">
    <property type="component" value="Chromosome 6"/>
</dbReference>
<accession>A0A8C4X5B2</accession>
<reference evidence="13" key="1">
    <citation type="submission" date="2021-06" db="EMBL/GenBank/DDBJ databases">
        <authorList>
            <consortium name="Wellcome Sanger Institute Data Sharing"/>
        </authorList>
    </citation>
    <scope>NUCLEOTIDE SEQUENCE [LARGE SCALE GENOMIC DNA]</scope>
</reference>